<dbReference type="InterPro" id="IPR024072">
    <property type="entry name" value="DHFR-like_dom_sf"/>
</dbReference>
<feature type="domain" description="Bacterial bifunctional deaminase-reductase C-terminal" evidence="1">
    <location>
        <begin position="3"/>
        <end position="181"/>
    </location>
</feature>
<dbReference type="PANTHER" id="PTHR38011">
    <property type="entry name" value="DIHYDROFOLATE REDUCTASE FAMILY PROTEIN (AFU_ORTHOLOGUE AFUA_8G06820)"/>
    <property type="match status" value="1"/>
</dbReference>
<dbReference type="InterPro" id="IPR050765">
    <property type="entry name" value="Riboflavin_Biosynth_HTPR"/>
</dbReference>
<dbReference type="Gene3D" id="3.40.430.10">
    <property type="entry name" value="Dihydrofolate Reductase, subunit A"/>
    <property type="match status" value="1"/>
</dbReference>
<accession>A0ABW5XQ52</accession>
<reference evidence="3" key="1">
    <citation type="journal article" date="2019" name="Int. J. Syst. Evol. Microbiol.">
        <title>The Global Catalogue of Microorganisms (GCM) 10K type strain sequencing project: providing services to taxonomists for standard genome sequencing and annotation.</title>
        <authorList>
            <consortium name="The Broad Institute Genomics Platform"/>
            <consortium name="The Broad Institute Genome Sequencing Center for Infectious Disease"/>
            <person name="Wu L."/>
            <person name="Ma J."/>
        </authorList>
    </citation>
    <scope>NUCLEOTIDE SEQUENCE [LARGE SCALE GENOMIC DNA]</scope>
    <source>
        <strain evidence="3">KCTC 52232</strain>
    </source>
</reference>
<dbReference type="RefSeq" id="WP_377128156.1">
    <property type="nucleotide sequence ID" value="NZ_JBHUON010000015.1"/>
</dbReference>
<proteinExistence type="predicted"/>
<keyword evidence="3" id="KW-1185">Reference proteome</keyword>
<dbReference type="InterPro" id="IPR002734">
    <property type="entry name" value="RibDG_C"/>
</dbReference>
<evidence type="ECO:0000313" key="3">
    <source>
        <dbReference type="Proteomes" id="UP001597601"/>
    </source>
</evidence>
<comment type="caution">
    <text evidence="2">The sequence shown here is derived from an EMBL/GenBank/DDBJ whole genome shotgun (WGS) entry which is preliminary data.</text>
</comment>
<dbReference type="EMBL" id="JBHUON010000015">
    <property type="protein sequence ID" value="MFD2865580.1"/>
    <property type="molecule type" value="Genomic_DNA"/>
</dbReference>
<sequence>MRRIIVSMNISIDGFLASPEGALDWQFNYWTSEMARVLGEQLGEAGTILLGRNTYVAMAAYWPSVSCGLSLSRDDIAYAMLMNSYPKMVCSNTLKSALWHNTHLIGGGIDQKISNLKKQPGKDIIIYGSQTLVLHLTQKKLIDEYRLWVYPVTLGRGVPLFNQQVTLRLSSSRQFESGVVLLTYHPHD</sequence>
<evidence type="ECO:0000259" key="1">
    <source>
        <dbReference type="Pfam" id="PF01872"/>
    </source>
</evidence>
<organism evidence="2 3">
    <name type="scientific">Mucilaginibacter antarcticus</name>
    <dbReference type="NCBI Taxonomy" id="1855725"/>
    <lineage>
        <taxon>Bacteria</taxon>
        <taxon>Pseudomonadati</taxon>
        <taxon>Bacteroidota</taxon>
        <taxon>Sphingobacteriia</taxon>
        <taxon>Sphingobacteriales</taxon>
        <taxon>Sphingobacteriaceae</taxon>
        <taxon>Mucilaginibacter</taxon>
    </lineage>
</organism>
<dbReference type="PANTHER" id="PTHR38011:SF11">
    <property type="entry name" value="2,5-DIAMINO-6-RIBOSYLAMINO-4(3H)-PYRIMIDINONE 5'-PHOSPHATE REDUCTASE"/>
    <property type="match status" value="1"/>
</dbReference>
<dbReference type="Pfam" id="PF01872">
    <property type="entry name" value="RibD_C"/>
    <property type="match status" value="1"/>
</dbReference>
<evidence type="ECO:0000313" key="2">
    <source>
        <dbReference type="EMBL" id="MFD2865580.1"/>
    </source>
</evidence>
<gene>
    <name evidence="2" type="ORF">ACFSYC_12840</name>
</gene>
<name>A0ABW5XQ52_9SPHI</name>
<dbReference type="Proteomes" id="UP001597601">
    <property type="component" value="Unassembled WGS sequence"/>
</dbReference>
<protein>
    <submittedName>
        <fullName evidence="2">Dihydrofolate reductase family protein</fullName>
    </submittedName>
</protein>
<dbReference type="SUPFAM" id="SSF53597">
    <property type="entry name" value="Dihydrofolate reductase-like"/>
    <property type="match status" value="1"/>
</dbReference>